<sequence length="585" mass="64023">MIRRCLLNAESLLLISLSLSLLALGHRSYRAKMTIEEAEPNPHILGWIEDSVSFFPSLLDDPYDSSEINGYNWWDPNQDFAQDLIYTSATSITSTITTADSSAHTDATPDTTATAMNPTVAANHSEESVTQEMSKKRKASLDNQDHTQRRNQSPSTIENSGSIDVKPAKPVLGVKRAAGKKRSAVSSGNNGNNCNNKEGRWAEQLLNPCAAAIAANNLNRVQHLLYVLHELASPTGDPNHRLASHGLRALTYHLSSSTSLPSSAPFTFSSAEPRFFQKSILRFNESSPWFAFPSNIVNSSILQVLSEEPDKSRNLHILDIGVSHGAQWPTLLDSLSRRPGGPPPLVRLTAISPTGDGGDADTPFSMAPPGYDVSPLLLGFAKTLNINLQINRLNNVPLQGLNPQSIDASPDEILIISAQFRLHHLNHSDRTEFLKSLRALCPKGVILSENNGDCACAGCVDFATGFSLRIEYLWRFLDSTSAAFKGRESEERRMMEGEAARELTSAAEMNERRERWCERMREAGFAGEGLGEDAIDGGRALLRKHDGNWDMKVEEDGGSHCCLSLGWKGQPVSFCSLWKLSGGGK</sequence>
<proteinExistence type="inferred from homology"/>
<dbReference type="RefSeq" id="XP_030526494.1">
    <property type="nucleotide sequence ID" value="XM_030670634.2"/>
</dbReference>
<keyword evidence="5" id="KW-0732">Signal</keyword>
<comment type="similarity">
    <text evidence="3">Belongs to the GRAS family.</text>
</comment>
<evidence type="ECO:0000313" key="7">
    <source>
        <dbReference type="RefSeq" id="XP_030526494.1"/>
    </source>
</evidence>
<accession>A0A8B8NW88</accession>
<evidence type="ECO:0000256" key="1">
    <source>
        <dbReference type="ARBA" id="ARBA00023015"/>
    </source>
</evidence>
<feature type="region of interest" description="Leucine repeat II (LRII)" evidence="3">
    <location>
        <begin position="372"/>
        <end position="404"/>
    </location>
</feature>
<dbReference type="Proteomes" id="UP000827889">
    <property type="component" value="Chromosome 8"/>
</dbReference>
<feature type="compositionally biased region" description="Polar residues" evidence="4">
    <location>
        <begin position="116"/>
        <end position="132"/>
    </location>
</feature>
<evidence type="ECO:0000313" key="6">
    <source>
        <dbReference type="Proteomes" id="UP000827889"/>
    </source>
</evidence>
<dbReference type="InterPro" id="IPR005202">
    <property type="entry name" value="TF_GRAS"/>
</dbReference>
<dbReference type="Pfam" id="PF03514">
    <property type="entry name" value="GRAS"/>
    <property type="match status" value="1"/>
</dbReference>
<organism evidence="6 7">
    <name type="scientific">Rhodamnia argentea</name>
    <dbReference type="NCBI Taxonomy" id="178133"/>
    <lineage>
        <taxon>Eukaryota</taxon>
        <taxon>Viridiplantae</taxon>
        <taxon>Streptophyta</taxon>
        <taxon>Embryophyta</taxon>
        <taxon>Tracheophyta</taxon>
        <taxon>Spermatophyta</taxon>
        <taxon>Magnoliopsida</taxon>
        <taxon>eudicotyledons</taxon>
        <taxon>Gunneridae</taxon>
        <taxon>Pentapetalae</taxon>
        <taxon>rosids</taxon>
        <taxon>malvids</taxon>
        <taxon>Myrtales</taxon>
        <taxon>Myrtaceae</taxon>
        <taxon>Myrtoideae</taxon>
        <taxon>Myrteae</taxon>
        <taxon>Australasian group</taxon>
        <taxon>Rhodamnia</taxon>
    </lineage>
</organism>
<dbReference type="PROSITE" id="PS50985">
    <property type="entry name" value="GRAS"/>
    <property type="match status" value="1"/>
</dbReference>
<feature type="compositionally biased region" description="Polar residues" evidence="4">
    <location>
        <begin position="150"/>
        <end position="162"/>
    </location>
</feature>
<feature type="compositionally biased region" description="Low complexity" evidence="4">
    <location>
        <begin position="97"/>
        <end position="115"/>
    </location>
</feature>
<feature type="region of interest" description="Disordered" evidence="4">
    <location>
        <begin position="97"/>
        <end position="167"/>
    </location>
</feature>
<evidence type="ECO:0000256" key="4">
    <source>
        <dbReference type="SAM" id="MobiDB-lite"/>
    </source>
</evidence>
<dbReference type="AlphaFoldDB" id="A0A8B8NW88"/>
<keyword evidence="2" id="KW-0804">Transcription</keyword>
<dbReference type="KEGG" id="rarg:115738115"/>
<feature type="compositionally biased region" description="Basic and acidic residues" evidence="4">
    <location>
        <begin position="139"/>
        <end position="148"/>
    </location>
</feature>
<dbReference type="GeneID" id="115738115"/>
<feature type="region of interest" description="SAW" evidence="3">
    <location>
        <begin position="500"/>
        <end position="579"/>
    </location>
</feature>
<protein>
    <submittedName>
        <fullName evidence="7">Protein NODULATION SIGNALING PATHWAY 1</fullName>
    </submittedName>
</protein>
<dbReference type="OrthoDB" id="1908565at2759"/>
<gene>
    <name evidence="7" type="primary">LOC115738115</name>
</gene>
<keyword evidence="1" id="KW-0805">Transcription regulation</keyword>
<feature type="short sequence motif" description="VHIID" evidence="3">
    <location>
        <begin position="315"/>
        <end position="319"/>
    </location>
</feature>
<evidence type="ECO:0000256" key="5">
    <source>
        <dbReference type="SAM" id="SignalP"/>
    </source>
</evidence>
<dbReference type="PANTHER" id="PTHR31636">
    <property type="entry name" value="OSJNBA0084A10.13 PROTEIN-RELATED"/>
    <property type="match status" value="1"/>
</dbReference>
<comment type="caution">
    <text evidence="3">Lacks conserved residue(s) required for the propagation of feature annotation.</text>
</comment>
<evidence type="ECO:0000256" key="3">
    <source>
        <dbReference type="PROSITE-ProRule" id="PRU01191"/>
    </source>
</evidence>
<keyword evidence="6" id="KW-1185">Reference proteome</keyword>
<reference evidence="7" key="1">
    <citation type="submission" date="2025-08" db="UniProtKB">
        <authorList>
            <consortium name="RefSeq"/>
        </authorList>
    </citation>
    <scope>IDENTIFICATION</scope>
    <source>
        <tissue evidence="7">Leaf</tissue>
    </source>
</reference>
<evidence type="ECO:0000256" key="2">
    <source>
        <dbReference type="ARBA" id="ARBA00023163"/>
    </source>
</evidence>
<feature type="chain" id="PRO_5034176620" evidence="5">
    <location>
        <begin position="26"/>
        <end position="585"/>
    </location>
</feature>
<name>A0A8B8NW88_9MYRT</name>
<feature type="signal peptide" evidence="5">
    <location>
        <begin position="1"/>
        <end position="25"/>
    </location>
</feature>